<comment type="caution">
    <text evidence="2">The sequence shown here is derived from an EMBL/GenBank/DDBJ whole genome shotgun (WGS) entry which is preliminary data.</text>
</comment>
<dbReference type="AlphaFoldDB" id="A0A317T425"/>
<sequence>MKTLPIIITGILSLFTLSSAFAEQEMKTEHIVLSQLMNAIADNDYEAFLSNGTPTFKKNIPKQAFSSVSDQLAPLIRKGYTTEYLSKLHQNGNTVHLWKISYVDSKENSVAKMGVIDGKVSGFWLF</sequence>
<name>A0A317T425_9CHLB</name>
<evidence type="ECO:0000256" key="1">
    <source>
        <dbReference type="SAM" id="SignalP"/>
    </source>
</evidence>
<organism evidence="2 3">
    <name type="scientific">Prosthecochloris marina</name>
    <dbReference type="NCBI Taxonomy" id="2017681"/>
    <lineage>
        <taxon>Bacteria</taxon>
        <taxon>Pseudomonadati</taxon>
        <taxon>Chlorobiota</taxon>
        <taxon>Chlorobiia</taxon>
        <taxon>Chlorobiales</taxon>
        <taxon>Chlorobiaceae</taxon>
        <taxon>Prosthecochloris</taxon>
    </lineage>
</organism>
<gene>
    <name evidence="2" type="ORF">CR164_08930</name>
</gene>
<proteinExistence type="predicted"/>
<protein>
    <recommendedName>
        <fullName evidence="4">DUF3887 domain-containing protein</fullName>
    </recommendedName>
</protein>
<keyword evidence="1" id="KW-0732">Signal</keyword>
<reference evidence="3" key="1">
    <citation type="submission" date="2017-10" db="EMBL/GenBank/DDBJ databases">
        <authorList>
            <person name="Gaisin V.A."/>
            <person name="Rysina M.S."/>
            <person name="Grouzdev D.S."/>
        </authorList>
    </citation>
    <scope>NUCLEOTIDE SEQUENCE [LARGE SCALE GENOMIC DNA]</scope>
    <source>
        <strain evidence="3">V1</strain>
    </source>
</reference>
<feature type="signal peptide" evidence="1">
    <location>
        <begin position="1"/>
        <end position="22"/>
    </location>
</feature>
<dbReference type="Proteomes" id="UP000246278">
    <property type="component" value="Unassembled WGS sequence"/>
</dbReference>
<evidence type="ECO:0000313" key="3">
    <source>
        <dbReference type="Proteomes" id="UP000246278"/>
    </source>
</evidence>
<dbReference type="RefSeq" id="WP_110023646.1">
    <property type="nucleotide sequence ID" value="NZ_PDNZ01000006.1"/>
</dbReference>
<evidence type="ECO:0008006" key="4">
    <source>
        <dbReference type="Google" id="ProtNLM"/>
    </source>
</evidence>
<accession>A0A317T425</accession>
<keyword evidence="3" id="KW-1185">Reference proteome</keyword>
<dbReference type="OrthoDB" id="8565319at2"/>
<evidence type="ECO:0000313" key="2">
    <source>
        <dbReference type="EMBL" id="PWW81529.1"/>
    </source>
</evidence>
<dbReference type="EMBL" id="PDNZ01000006">
    <property type="protein sequence ID" value="PWW81529.1"/>
    <property type="molecule type" value="Genomic_DNA"/>
</dbReference>
<feature type="chain" id="PRO_5016344609" description="DUF3887 domain-containing protein" evidence="1">
    <location>
        <begin position="23"/>
        <end position="126"/>
    </location>
</feature>